<accession>A0ABU1IPP5</accession>
<dbReference type="EMBL" id="JAVDQG010000006">
    <property type="protein sequence ID" value="MDR6226771.1"/>
    <property type="molecule type" value="Genomic_DNA"/>
</dbReference>
<proteinExistence type="predicted"/>
<evidence type="ECO:0000313" key="2">
    <source>
        <dbReference type="EMBL" id="MDR6226771.1"/>
    </source>
</evidence>
<protein>
    <recommendedName>
        <fullName evidence="4">DUF3606 domain-containing protein</fullName>
    </recommendedName>
</protein>
<gene>
    <name evidence="2" type="ORF">JOE21_002781</name>
</gene>
<comment type="caution">
    <text evidence="2">The sequence shown here is derived from an EMBL/GenBank/DDBJ whole genome shotgun (WGS) entry which is preliminary data.</text>
</comment>
<feature type="region of interest" description="Disordered" evidence="1">
    <location>
        <begin position="1"/>
        <end position="69"/>
    </location>
</feature>
<keyword evidence="3" id="KW-1185">Reference proteome</keyword>
<reference evidence="2 3" key="1">
    <citation type="submission" date="2023-07" db="EMBL/GenBank/DDBJ databases">
        <title>Genomic Encyclopedia of Type Strains, Phase IV (KMG-IV): sequencing the most valuable type-strain genomes for metagenomic binning, comparative biology and taxonomic classification.</title>
        <authorList>
            <person name="Goeker M."/>
        </authorList>
    </citation>
    <scope>NUCLEOTIDE SEQUENCE [LARGE SCALE GENOMIC DNA]</scope>
    <source>
        <strain evidence="2 3">DSM 45903</strain>
    </source>
</reference>
<name>A0ABU1IPP5_9BACL</name>
<feature type="compositionally biased region" description="Basic and acidic residues" evidence="1">
    <location>
        <begin position="58"/>
        <end position="69"/>
    </location>
</feature>
<dbReference type="RefSeq" id="WP_309867125.1">
    <property type="nucleotide sequence ID" value="NZ_JAVDQG010000006.1"/>
</dbReference>
<evidence type="ECO:0000256" key="1">
    <source>
        <dbReference type="SAM" id="MobiDB-lite"/>
    </source>
</evidence>
<evidence type="ECO:0000313" key="3">
    <source>
        <dbReference type="Proteomes" id="UP001185012"/>
    </source>
</evidence>
<sequence length="69" mass="7976">MSNQNEHPRRARNSPNNRSHPSHLDQYGRDGDIPKTEAEAMDMAYNGAPSQEVTTIEGRPRRMEKEKKR</sequence>
<evidence type="ECO:0008006" key="4">
    <source>
        <dbReference type="Google" id="ProtNLM"/>
    </source>
</evidence>
<feature type="compositionally biased region" description="Basic and acidic residues" evidence="1">
    <location>
        <begin position="22"/>
        <end position="38"/>
    </location>
</feature>
<organism evidence="2 3">
    <name type="scientific">Desmospora profundinema</name>
    <dbReference type="NCBI Taxonomy" id="1571184"/>
    <lineage>
        <taxon>Bacteria</taxon>
        <taxon>Bacillati</taxon>
        <taxon>Bacillota</taxon>
        <taxon>Bacilli</taxon>
        <taxon>Bacillales</taxon>
        <taxon>Thermoactinomycetaceae</taxon>
        <taxon>Desmospora</taxon>
    </lineage>
</organism>
<dbReference type="Proteomes" id="UP001185012">
    <property type="component" value="Unassembled WGS sequence"/>
</dbReference>